<dbReference type="InterPro" id="IPR001965">
    <property type="entry name" value="Znf_PHD"/>
</dbReference>
<dbReference type="SMART" id="SM00249">
    <property type="entry name" value="PHD"/>
    <property type="match status" value="1"/>
</dbReference>
<dbReference type="PANTHER" id="PTHR10333:SF42">
    <property type="entry name" value="INHIBITOR OF GROWTH PROTEIN 5"/>
    <property type="match status" value="1"/>
</dbReference>
<evidence type="ECO:0000256" key="1">
    <source>
        <dbReference type="ARBA" id="ARBA00004123"/>
    </source>
</evidence>
<dbReference type="SUPFAM" id="SSF57903">
    <property type="entry name" value="FYVE/PHD zinc finger"/>
    <property type="match status" value="1"/>
</dbReference>
<keyword evidence="4 9" id="KW-0863">Zinc-finger</keyword>
<dbReference type="GO" id="GO:0005634">
    <property type="term" value="C:nucleus"/>
    <property type="evidence" value="ECO:0007669"/>
    <property type="project" value="UniProtKB-SubCell"/>
</dbReference>
<feature type="domain" description="PHD-type" evidence="10">
    <location>
        <begin position="12"/>
        <end position="63"/>
    </location>
</feature>
<evidence type="ECO:0000259" key="10">
    <source>
        <dbReference type="PROSITE" id="PS50016"/>
    </source>
</evidence>
<evidence type="ECO:0000313" key="11">
    <source>
        <dbReference type="EMBL" id="EEH54492.1"/>
    </source>
</evidence>
<evidence type="ECO:0000256" key="9">
    <source>
        <dbReference type="PROSITE-ProRule" id="PRU00146"/>
    </source>
</evidence>
<dbReference type="eggNOG" id="KOG1973">
    <property type="taxonomic scope" value="Eukaryota"/>
</dbReference>
<evidence type="ECO:0000256" key="7">
    <source>
        <dbReference type="ARBA" id="ARBA00023242"/>
    </source>
</evidence>
<dbReference type="EMBL" id="GG663743">
    <property type="protein sequence ID" value="EEH54492.1"/>
    <property type="molecule type" value="Genomic_DNA"/>
</dbReference>
<name>C1MYU2_MICPC</name>
<dbReference type="RefSeq" id="XP_003060842.1">
    <property type="nucleotide sequence ID" value="XM_003060796.1"/>
</dbReference>
<dbReference type="AlphaFoldDB" id="C1MYU2"/>
<feature type="binding site" evidence="8">
    <location>
        <position position="39"/>
    </location>
    <ligand>
        <name>Zn(2+)</name>
        <dbReference type="ChEBI" id="CHEBI:29105"/>
        <label>1</label>
    </ligand>
</feature>
<dbReference type="PROSITE" id="PS50016">
    <property type="entry name" value="ZF_PHD_2"/>
    <property type="match status" value="1"/>
</dbReference>
<dbReference type="FunFam" id="3.30.40.10:FF:000177">
    <property type="entry name" value="PHD finger protein ING"/>
    <property type="match status" value="1"/>
</dbReference>
<dbReference type="InterPro" id="IPR013083">
    <property type="entry name" value="Znf_RING/FYVE/PHD"/>
</dbReference>
<keyword evidence="12" id="KW-1185">Reference proteome</keyword>
<dbReference type="KEGG" id="mpp:MICPUCDRAFT_12158"/>
<evidence type="ECO:0000256" key="3">
    <source>
        <dbReference type="ARBA" id="ARBA00022723"/>
    </source>
</evidence>
<protein>
    <submittedName>
        <fullName evidence="11">Inhibitor of growth protein</fullName>
    </submittedName>
</protein>
<evidence type="ECO:0000256" key="4">
    <source>
        <dbReference type="ARBA" id="ARBA00022771"/>
    </source>
</evidence>
<feature type="binding site" evidence="8">
    <location>
        <position position="17"/>
    </location>
    <ligand>
        <name>Zn(2+)</name>
        <dbReference type="ChEBI" id="CHEBI:29105"/>
        <label>1</label>
    </ligand>
</feature>
<keyword evidence="6" id="KW-0156">Chromatin regulator</keyword>
<accession>C1MYU2</accession>
<proteinExistence type="inferred from homology"/>
<dbReference type="Proteomes" id="UP000001876">
    <property type="component" value="Unassembled WGS sequence"/>
</dbReference>
<dbReference type="InterPro" id="IPR019787">
    <property type="entry name" value="Znf_PHD-finger"/>
</dbReference>
<sequence length="67" mass="7540">YGDGAPVDPNEPTYCVCKRVSFGEMIACENEDCAIEWFHFACVGLSSDATHKGKWYCETCKAELRKK</sequence>
<keyword evidence="3 8" id="KW-0479">Metal-binding</keyword>
<feature type="binding site" evidence="8">
    <location>
        <position position="15"/>
    </location>
    <ligand>
        <name>Zn(2+)</name>
        <dbReference type="ChEBI" id="CHEBI:29105"/>
        <label>1</label>
    </ligand>
</feature>
<feature type="binding site" evidence="8">
    <location>
        <position position="28"/>
    </location>
    <ligand>
        <name>Zn(2+)</name>
        <dbReference type="ChEBI" id="CHEBI:29105"/>
        <label>2</label>
    </ligand>
</feature>
<feature type="binding site" evidence="8">
    <location>
        <position position="57"/>
    </location>
    <ligand>
        <name>Zn(2+)</name>
        <dbReference type="ChEBI" id="CHEBI:29105"/>
        <label>2</label>
    </ligand>
</feature>
<evidence type="ECO:0000313" key="12">
    <source>
        <dbReference type="Proteomes" id="UP000001876"/>
    </source>
</evidence>
<dbReference type="Gene3D" id="3.30.40.10">
    <property type="entry name" value="Zinc/RING finger domain, C3HC4 (zinc finger)"/>
    <property type="match status" value="1"/>
</dbReference>
<dbReference type="OMA" id="CENDACE"/>
<dbReference type="GeneID" id="9686539"/>
<feature type="non-terminal residue" evidence="11">
    <location>
        <position position="1"/>
    </location>
</feature>
<dbReference type="STRING" id="564608.C1MYU2"/>
<evidence type="ECO:0000256" key="2">
    <source>
        <dbReference type="ARBA" id="ARBA00010210"/>
    </source>
</evidence>
<dbReference type="PROSITE" id="PS01359">
    <property type="entry name" value="ZF_PHD_1"/>
    <property type="match status" value="1"/>
</dbReference>
<comment type="subcellular location">
    <subcellularLocation>
        <location evidence="1">Nucleus</location>
    </subcellularLocation>
</comment>
<feature type="non-terminal residue" evidence="11">
    <location>
        <position position="67"/>
    </location>
</feature>
<feature type="binding site" evidence="8">
    <location>
        <position position="33"/>
    </location>
    <ligand>
        <name>Zn(2+)</name>
        <dbReference type="ChEBI" id="CHEBI:29105"/>
        <label>2</label>
    </ligand>
</feature>
<feature type="binding site" evidence="8">
    <location>
        <position position="60"/>
    </location>
    <ligand>
        <name>Zn(2+)</name>
        <dbReference type="ChEBI" id="CHEBI:29105"/>
        <label>2</label>
    </ligand>
</feature>
<feature type="binding site" evidence="8">
    <location>
        <position position="42"/>
    </location>
    <ligand>
        <name>Zn(2+)</name>
        <dbReference type="ChEBI" id="CHEBI:29105"/>
        <label>1</label>
    </ligand>
</feature>
<dbReference type="GO" id="GO:0008270">
    <property type="term" value="F:zinc ion binding"/>
    <property type="evidence" value="ECO:0007669"/>
    <property type="project" value="UniProtKB-KW"/>
</dbReference>
<reference evidence="11 12" key="1">
    <citation type="journal article" date="2009" name="Science">
        <title>Green evolution and dynamic adaptations revealed by genomes of the marine picoeukaryotes Micromonas.</title>
        <authorList>
            <person name="Worden A.Z."/>
            <person name="Lee J.H."/>
            <person name="Mock T."/>
            <person name="Rouze P."/>
            <person name="Simmons M.P."/>
            <person name="Aerts A.L."/>
            <person name="Allen A.E."/>
            <person name="Cuvelier M.L."/>
            <person name="Derelle E."/>
            <person name="Everett M.V."/>
            <person name="Foulon E."/>
            <person name="Grimwood J."/>
            <person name="Gundlach H."/>
            <person name="Henrissat B."/>
            <person name="Napoli C."/>
            <person name="McDonald S.M."/>
            <person name="Parker M.S."/>
            <person name="Rombauts S."/>
            <person name="Salamov A."/>
            <person name="Von Dassow P."/>
            <person name="Badger J.H."/>
            <person name="Coutinho P.M."/>
            <person name="Demir E."/>
            <person name="Dubchak I."/>
            <person name="Gentemann C."/>
            <person name="Eikrem W."/>
            <person name="Gready J.E."/>
            <person name="John U."/>
            <person name="Lanier W."/>
            <person name="Lindquist E.A."/>
            <person name="Lucas S."/>
            <person name="Mayer K.F."/>
            <person name="Moreau H."/>
            <person name="Not F."/>
            <person name="Otillar R."/>
            <person name="Panaud O."/>
            <person name="Pangilinan J."/>
            <person name="Paulsen I."/>
            <person name="Piegu B."/>
            <person name="Poliakov A."/>
            <person name="Robbens S."/>
            <person name="Schmutz J."/>
            <person name="Toulza E."/>
            <person name="Wyss T."/>
            <person name="Zelensky A."/>
            <person name="Zhou K."/>
            <person name="Armbrust E.V."/>
            <person name="Bhattacharya D."/>
            <person name="Goodenough U.W."/>
            <person name="Van de Peer Y."/>
            <person name="Grigoriev I.V."/>
        </authorList>
    </citation>
    <scope>NUCLEOTIDE SEQUENCE [LARGE SCALE GENOMIC DNA]</scope>
    <source>
        <strain evidence="11 12">CCMP1545</strain>
    </source>
</reference>
<keyword evidence="5 8" id="KW-0862">Zinc</keyword>
<dbReference type="OrthoDB" id="5411773at2759"/>
<dbReference type="InterPro" id="IPR019786">
    <property type="entry name" value="Zinc_finger_PHD-type_CS"/>
</dbReference>
<dbReference type="InterPro" id="IPR011011">
    <property type="entry name" value="Znf_FYVE_PHD"/>
</dbReference>
<gene>
    <name evidence="11" type="ORF">MICPUCDRAFT_12158</name>
</gene>
<dbReference type="Pfam" id="PF00628">
    <property type="entry name" value="PHD"/>
    <property type="match status" value="1"/>
</dbReference>
<dbReference type="GO" id="GO:0006325">
    <property type="term" value="P:chromatin organization"/>
    <property type="evidence" value="ECO:0007669"/>
    <property type="project" value="UniProtKB-KW"/>
</dbReference>
<organism evidence="12">
    <name type="scientific">Micromonas pusilla (strain CCMP1545)</name>
    <name type="common">Picoplanktonic green alga</name>
    <dbReference type="NCBI Taxonomy" id="564608"/>
    <lineage>
        <taxon>Eukaryota</taxon>
        <taxon>Viridiplantae</taxon>
        <taxon>Chlorophyta</taxon>
        <taxon>Mamiellophyceae</taxon>
        <taxon>Mamiellales</taxon>
        <taxon>Mamiellaceae</taxon>
        <taxon>Micromonas</taxon>
    </lineage>
</organism>
<keyword evidence="7" id="KW-0539">Nucleus</keyword>
<dbReference type="InterPro" id="IPR028651">
    <property type="entry name" value="ING_fam"/>
</dbReference>
<evidence type="ECO:0000256" key="8">
    <source>
        <dbReference type="PIRSR" id="PIRSR628651-51"/>
    </source>
</evidence>
<evidence type="ECO:0000256" key="5">
    <source>
        <dbReference type="ARBA" id="ARBA00022833"/>
    </source>
</evidence>
<dbReference type="PANTHER" id="PTHR10333">
    <property type="entry name" value="INHIBITOR OF GROWTH PROTEIN"/>
    <property type="match status" value="1"/>
</dbReference>
<comment type="similarity">
    <text evidence="2">Belongs to the ING family.</text>
</comment>
<evidence type="ECO:0000256" key="6">
    <source>
        <dbReference type="ARBA" id="ARBA00022853"/>
    </source>
</evidence>